<accession>A0A0X3BPM2</accession>
<name>A0A0X3BPM2_9EURY</name>
<dbReference type="EMBL" id="LT158599">
    <property type="protein sequence ID" value="CVK33909.1"/>
    <property type="molecule type" value="Genomic_DNA"/>
</dbReference>
<sequence>MRRLKVKGGGPQMPAVRNCPDTVTGFSARSSDFRQFCSLGMGFTLLPQSGFCPGLSATVRNDRNDGLSTYRRVANNRPRQQDRQNDTGSSLMHVNVTPATLKYNHNMEICNIRAIYGWKEPIKIII</sequence>
<evidence type="ECO:0000313" key="1">
    <source>
        <dbReference type="EMBL" id="CVK33909.1"/>
    </source>
</evidence>
<reference evidence="1 2" key="1">
    <citation type="submission" date="2016-01" db="EMBL/GenBank/DDBJ databases">
        <authorList>
            <person name="Manzoor S."/>
        </authorList>
    </citation>
    <scope>NUCLEOTIDE SEQUENCE [LARGE SCALE GENOMIC DNA]</scope>
    <source>
        <strain evidence="1">Methanoculleus sp MAB1</strain>
    </source>
</reference>
<gene>
    <name evidence="1" type="ORF">MMAB1_2696</name>
</gene>
<dbReference type="Proteomes" id="UP000069850">
    <property type="component" value="Chromosome 1"/>
</dbReference>
<dbReference type="AlphaFoldDB" id="A0A0X3BPM2"/>
<dbReference type="KEGG" id="mema:MMAB1_2696"/>
<organism evidence="1 2">
    <name type="scientific">Methanoculleus bourgensis</name>
    <dbReference type="NCBI Taxonomy" id="83986"/>
    <lineage>
        <taxon>Archaea</taxon>
        <taxon>Methanobacteriati</taxon>
        <taxon>Methanobacteriota</taxon>
        <taxon>Stenosarchaea group</taxon>
        <taxon>Methanomicrobia</taxon>
        <taxon>Methanomicrobiales</taxon>
        <taxon>Methanomicrobiaceae</taxon>
        <taxon>Methanoculleus</taxon>
    </lineage>
</organism>
<protein>
    <submittedName>
        <fullName evidence="1">Uncharacterized protein</fullName>
    </submittedName>
</protein>
<proteinExistence type="predicted"/>
<evidence type="ECO:0000313" key="2">
    <source>
        <dbReference type="Proteomes" id="UP000069850"/>
    </source>
</evidence>